<protein>
    <submittedName>
        <fullName evidence="1">Uncharacterized protein</fullName>
    </submittedName>
</protein>
<accession>A0A834B1F1</accession>
<reference evidence="1 2" key="1">
    <citation type="journal article" date="2020" name="Nature">
        <title>Six reference-quality genomes reveal evolution of bat adaptations.</title>
        <authorList>
            <person name="Jebb D."/>
            <person name="Huang Z."/>
            <person name="Pippel M."/>
            <person name="Hughes G.M."/>
            <person name="Lavrichenko K."/>
            <person name="Devanna P."/>
            <person name="Winkler S."/>
            <person name="Jermiin L.S."/>
            <person name="Skirmuntt E.C."/>
            <person name="Katzourakis A."/>
            <person name="Burkitt-Gray L."/>
            <person name="Ray D.A."/>
            <person name="Sullivan K.A.M."/>
            <person name="Roscito J.G."/>
            <person name="Kirilenko B.M."/>
            <person name="Davalos L.M."/>
            <person name="Corthals A.P."/>
            <person name="Power M.L."/>
            <person name="Jones G."/>
            <person name="Ransome R.D."/>
            <person name="Dechmann D.K.N."/>
            <person name="Locatelli A.G."/>
            <person name="Puechmaille S.J."/>
            <person name="Fedrigo O."/>
            <person name="Jarvis E.D."/>
            <person name="Hiller M."/>
            <person name="Vernes S.C."/>
            <person name="Myers E.W."/>
            <person name="Teeling E.C."/>
        </authorList>
    </citation>
    <scope>NUCLEOTIDE SEQUENCE [LARGE SCALE GENOMIC DNA]</scope>
    <source>
        <strain evidence="1">Bat1K_MPI-CBG_1</strain>
    </source>
</reference>
<dbReference type="Proteomes" id="UP000664940">
    <property type="component" value="Unassembled WGS sequence"/>
</dbReference>
<evidence type="ECO:0000313" key="2">
    <source>
        <dbReference type="Proteomes" id="UP000664940"/>
    </source>
</evidence>
<name>A0A834B1F1_9CHIR</name>
<gene>
    <name evidence="1" type="ORF">HJG60_010207</name>
</gene>
<comment type="caution">
    <text evidence="1">The sequence shown here is derived from an EMBL/GenBank/DDBJ whole genome shotgun (WGS) entry which is preliminary data.</text>
</comment>
<sequence length="120" mass="12442">MGGNNGGSSILLGSQTLLWDPGLRALPWSTIAASLGPPAAACVLRDHCCILVPRMAVAPISGQIFPDLCAPQTRASSAPARLTFYQPGCTGLLRLLGCPTSIQINPLSVLGVTVCKLLLF</sequence>
<dbReference type="EMBL" id="JABVXQ010000003">
    <property type="protein sequence ID" value="KAF6119821.1"/>
    <property type="molecule type" value="Genomic_DNA"/>
</dbReference>
<evidence type="ECO:0000313" key="1">
    <source>
        <dbReference type="EMBL" id="KAF6119821.1"/>
    </source>
</evidence>
<dbReference type="AlphaFoldDB" id="A0A834B1F1"/>
<proteinExistence type="predicted"/>
<organism evidence="1 2">
    <name type="scientific">Phyllostomus discolor</name>
    <name type="common">pale spear-nosed bat</name>
    <dbReference type="NCBI Taxonomy" id="89673"/>
    <lineage>
        <taxon>Eukaryota</taxon>
        <taxon>Metazoa</taxon>
        <taxon>Chordata</taxon>
        <taxon>Craniata</taxon>
        <taxon>Vertebrata</taxon>
        <taxon>Euteleostomi</taxon>
        <taxon>Mammalia</taxon>
        <taxon>Eutheria</taxon>
        <taxon>Laurasiatheria</taxon>
        <taxon>Chiroptera</taxon>
        <taxon>Yangochiroptera</taxon>
        <taxon>Phyllostomidae</taxon>
        <taxon>Phyllostominae</taxon>
        <taxon>Phyllostomus</taxon>
    </lineage>
</organism>